<evidence type="ECO:0000256" key="1">
    <source>
        <dbReference type="ARBA" id="ARBA00007233"/>
    </source>
</evidence>
<accession>A0A453DJJ1</accession>
<keyword evidence="2" id="KW-0646">Protease inhibitor</keyword>
<evidence type="ECO:0000259" key="6">
    <source>
        <dbReference type="Pfam" id="PF16845"/>
    </source>
</evidence>
<evidence type="ECO:0000256" key="3">
    <source>
        <dbReference type="ARBA" id="ARBA00022704"/>
    </source>
</evidence>
<dbReference type="EnsemblPlants" id="AET2Gv21271500.1">
    <property type="protein sequence ID" value="AET2Gv21271500.1"/>
    <property type="gene ID" value="AET2Gv21271500"/>
</dbReference>
<evidence type="ECO:0000313" key="7">
    <source>
        <dbReference type="EnsemblPlants" id="AET2Gv21271500.1"/>
    </source>
</evidence>
<proteinExistence type="inferred from homology"/>
<dbReference type="Proteomes" id="UP000015105">
    <property type="component" value="Chromosome 2D"/>
</dbReference>
<reference evidence="8" key="2">
    <citation type="journal article" date="2017" name="Nat. Plants">
        <title>The Aegilops tauschii genome reveals multiple impacts of transposons.</title>
        <authorList>
            <person name="Zhao G."/>
            <person name="Zou C."/>
            <person name="Li K."/>
            <person name="Wang K."/>
            <person name="Li T."/>
            <person name="Gao L."/>
            <person name="Zhang X."/>
            <person name="Wang H."/>
            <person name="Yang Z."/>
            <person name="Liu X."/>
            <person name="Jiang W."/>
            <person name="Mao L."/>
            <person name="Kong X."/>
            <person name="Jiao Y."/>
            <person name="Jia J."/>
        </authorList>
    </citation>
    <scope>NUCLEOTIDE SEQUENCE [LARGE SCALE GENOMIC DNA]</scope>
    <source>
        <strain evidence="8">cv. AL8/78</strain>
    </source>
</reference>
<sequence>PIQTKSHITISRSKIPLSNPIAMRTSSFLLIVAAAFLYAIASPATGCGEWMGNQLRNTTLENGLEPIGNINDQRIQVLGNWVVLEFGKYTNCVLEFNKVVSGRQQHAFLLYYELIIDASDVRGVDGKYKARVLVQEGIHRPYLLSFAKVN</sequence>
<dbReference type="Gramene" id="AET2Gv21271500.1">
    <property type="protein sequence ID" value="AET2Gv21271500.1"/>
    <property type="gene ID" value="AET2Gv21271500"/>
</dbReference>
<name>A0A453DJJ1_AEGTS</name>
<dbReference type="GO" id="GO:0004869">
    <property type="term" value="F:cysteine-type endopeptidase inhibitor activity"/>
    <property type="evidence" value="ECO:0007669"/>
    <property type="project" value="UniProtKB-KW"/>
</dbReference>
<dbReference type="InterPro" id="IPR027214">
    <property type="entry name" value="Cystatin"/>
</dbReference>
<dbReference type="SUPFAM" id="SSF54403">
    <property type="entry name" value="Cystatin/monellin"/>
    <property type="match status" value="1"/>
</dbReference>
<keyword evidence="4" id="KW-0611">Plant defense</keyword>
<reference evidence="7" key="4">
    <citation type="submission" date="2019-03" db="UniProtKB">
        <authorList>
            <consortium name="EnsemblPlants"/>
        </authorList>
    </citation>
    <scope>IDENTIFICATION</scope>
</reference>
<protein>
    <recommendedName>
        <fullName evidence="6">Cystatin domain-containing protein</fullName>
    </recommendedName>
</protein>
<comment type="similarity">
    <text evidence="1">Belongs to the cystatin family. Phytocystatin subfamily.</text>
</comment>
<keyword evidence="5" id="KW-1133">Transmembrane helix</keyword>
<keyword evidence="5" id="KW-0472">Membrane</keyword>
<evidence type="ECO:0000256" key="5">
    <source>
        <dbReference type="SAM" id="Phobius"/>
    </source>
</evidence>
<evidence type="ECO:0000313" key="8">
    <source>
        <dbReference type="Proteomes" id="UP000015105"/>
    </source>
</evidence>
<dbReference type="Pfam" id="PF16845">
    <property type="entry name" value="SQAPI"/>
    <property type="match status" value="1"/>
</dbReference>
<dbReference type="InterPro" id="IPR000010">
    <property type="entry name" value="Cystatin_dom"/>
</dbReference>
<keyword evidence="5" id="KW-0812">Transmembrane</keyword>
<dbReference type="AlphaFoldDB" id="A0A453DJJ1"/>
<organism evidence="7 8">
    <name type="scientific">Aegilops tauschii subsp. strangulata</name>
    <name type="common">Goatgrass</name>
    <dbReference type="NCBI Taxonomy" id="200361"/>
    <lineage>
        <taxon>Eukaryota</taxon>
        <taxon>Viridiplantae</taxon>
        <taxon>Streptophyta</taxon>
        <taxon>Embryophyta</taxon>
        <taxon>Tracheophyta</taxon>
        <taxon>Spermatophyta</taxon>
        <taxon>Magnoliopsida</taxon>
        <taxon>Liliopsida</taxon>
        <taxon>Poales</taxon>
        <taxon>Poaceae</taxon>
        <taxon>BOP clade</taxon>
        <taxon>Pooideae</taxon>
        <taxon>Triticodae</taxon>
        <taxon>Triticeae</taxon>
        <taxon>Triticinae</taxon>
        <taxon>Aegilops</taxon>
    </lineage>
</organism>
<dbReference type="GO" id="GO:0006952">
    <property type="term" value="P:defense response"/>
    <property type="evidence" value="ECO:0007669"/>
    <property type="project" value="UniProtKB-KW"/>
</dbReference>
<reference evidence="8" key="1">
    <citation type="journal article" date="2014" name="Science">
        <title>Ancient hybridizations among the ancestral genomes of bread wheat.</title>
        <authorList>
            <consortium name="International Wheat Genome Sequencing Consortium,"/>
            <person name="Marcussen T."/>
            <person name="Sandve S.R."/>
            <person name="Heier L."/>
            <person name="Spannagl M."/>
            <person name="Pfeifer M."/>
            <person name="Jakobsen K.S."/>
            <person name="Wulff B.B."/>
            <person name="Steuernagel B."/>
            <person name="Mayer K.F."/>
            <person name="Olsen O.A."/>
        </authorList>
    </citation>
    <scope>NUCLEOTIDE SEQUENCE [LARGE SCALE GENOMIC DNA]</scope>
    <source>
        <strain evidence="8">cv. AL8/78</strain>
    </source>
</reference>
<dbReference type="PANTHER" id="PTHR47116">
    <property type="entry name" value="PHLOEM FILAMENT PROTEIN"/>
    <property type="match status" value="1"/>
</dbReference>
<feature type="transmembrane region" description="Helical" evidence="5">
    <location>
        <begin position="21"/>
        <end position="41"/>
    </location>
</feature>
<dbReference type="Gene3D" id="3.10.450.10">
    <property type="match status" value="1"/>
</dbReference>
<evidence type="ECO:0000256" key="2">
    <source>
        <dbReference type="ARBA" id="ARBA00022690"/>
    </source>
</evidence>
<reference evidence="7" key="5">
    <citation type="journal article" date="2021" name="G3 (Bethesda)">
        <title>Aegilops tauschii genome assembly Aet v5.0 features greater sequence contiguity and improved annotation.</title>
        <authorList>
            <person name="Wang L."/>
            <person name="Zhu T."/>
            <person name="Rodriguez J.C."/>
            <person name="Deal K.R."/>
            <person name="Dubcovsky J."/>
            <person name="McGuire P.E."/>
            <person name="Lux T."/>
            <person name="Spannagl M."/>
            <person name="Mayer K.F.X."/>
            <person name="Baldrich P."/>
            <person name="Meyers B.C."/>
            <person name="Huo N."/>
            <person name="Gu Y.Q."/>
            <person name="Zhou H."/>
            <person name="Devos K.M."/>
            <person name="Bennetzen J.L."/>
            <person name="Unver T."/>
            <person name="Budak H."/>
            <person name="Gulick P.J."/>
            <person name="Galiba G."/>
            <person name="Kalapos B."/>
            <person name="Nelson D.R."/>
            <person name="Li P."/>
            <person name="You F.M."/>
            <person name="Luo M.C."/>
            <person name="Dvorak J."/>
        </authorList>
    </citation>
    <scope>NUCLEOTIDE SEQUENCE [LARGE SCALE GENOMIC DNA]</scope>
    <source>
        <strain evidence="7">cv. AL8/78</strain>
    </source>
</reference>
<dbReference type="STRING" id="200361.A0A453DJJ1"/>
<keyword evidence="8" id="KW-1185">Reference proteome</keyword>
<feature type="domain" description="Cystatin" evidence="6">
    <location>
        <begin position="67"/>
        <end position="149"/>
    </location>
</feature>
<dbReference type="InterPro" id="IPR046350">
    <property type="entry name" value="Cystatin_sf"/>
</dbReference>
<keyword evidence="3" id="KW-0789">Thiol protease inhibitor</keyword>
<reference evidence="7" key="3">
    <citation type="journal article" date="2017" name="Nature">
        <title>Genome sequence of the progenitor of the wheat D genome Aegilops tauschii.</title>
        <authorList>
            <person name="Luo M.C."/>
            <person name="Gu Y.Q."/>
            <person name="Puiu D."/>
            <person name="Wang H."/>
            <person name="Twardziok S.O."/>
            <person name="Deal K.R."/>
            <person name="Huo N."/>
            <person name="Zhu T."/>
            <person name="Wang L."/>
            <person name="Wang Y."/>
            <person name="McGuire P.E."/>
            <person name="Liu S."/>
            <person name="Long H."/>
            <person name="Ramasamy R.K."/>
            <person name="Rodriguez J.C."/>
            <person name="Van S.L."/>
            <person name="Yuan L."/>
            <person name="Wang Z."/>
            <person name="Xia Z."/>
            <person name="Xiao L."/>
            <person name="Anderson O.D."/>
            <person name="Ouyang S."/>
            <person name="Liang Y."/>
            <person name="Zimin A.V."/>
            <person name="Pertea G."/>
            <person name="Qi P."/>
            <person name="Bennetzen J.L."/>
            <person name="Dai X."/>
            <person name="Dawson M.W."/>
            <person name="Muller H.G."/>
            <person name="Kugler K."/>
            <person name="Rivarola-Duarte L."/>
            <person name="Spannagl M."/>
            <person name="Mayer K.F.X."/>
            <person name="Lu F.H."/>
            <person name="Bevan M.W."/>
            <person name="Leroy P."/>
            <person name="Li P."/>
            <person name="You F.M."/>
            <person name="Sun Q."/>
            <person name="Liu Z."/>
            <person name="Lyons E."/>
            <person name="Wicker T."/>
            <person name="Salzberg S.L."/>
            <person name="Devos K.M."/>
            <person name="Dvorak J."/>
        </authorList>
    </citation>
    <scope>NUCLEOTIDE SEQUENCE [LARGE SCALE GENOMIC DNA]</scope>
    <source>
        <strain evidence="7">cv. AL8/78</strain>
    </source>
</reference>
<evidence type="ECO:0000256" key="4">
    <source>
        <dbReference type="ARBA" id="ARBA00022821"/>
    </source>
</evidence>